<evidence type="ECO:0000259" key="1">
    <source>
        <dbReference type="PROSITE" id="PS51186"/>
    </source>
</evidence>
<dbReference type="Gene3D" id="3.40.630.30">
    <property type="match status" value="1"/>
</dbReference>
<keyword evidence="2" id="KW-0808">Transferase</keyword>
<dbReference type="RefSeq" id="WP_126862891.1">
    <property type="nucleotide sequence ID" value="NZ_JAUSTX010000002.1"/>
</dbReference>
<keyword evidence="3" id="KW-1185">Reference proteome</keyword>
<dbReference type="Pfam" id="PF00583">
    <property type="entry name" value="Acetyltransf_1"/>
    <property type="match status" value="1"/>
</dbReference>
<gene>
    <name evidence="2" type="primary">ablB</name>
    <name evidence="2" type="ORF">ELQ35_00440</name>
</gene>
<dbReference type="CDD" id="cd04301">
    <property type="entry name" value="NAT_SF"/>
    <property type="match status" value="1"/>
</dbReference>
<dbReference type="GO" id="GO:0008080">
    <property type="term" value="F:N-acetyltransferase activity"/>
    <property type="evidence" value="ECO:0007669"/>
    <property type="project" value="InterPro"/>
</dbReference>
<reference evidence="2 3" key="1">
    <citation type="submission" date="2018-12" db="EMBL/GenBank/DDBJ databases">
        <title>Bacillus chawlae sp. nov., Bacillus glennii sp. nov., and Bacillus saganii sp. nov. Isolated from the Vehicle Assembly Building at Kennedy Space Center where the Viking Spacecraft were Assembled.</title>
        <authorList>
            <person name="Seuylemezian A."/>
            <person name="Vaishampayan P."/>
        </authorList>
    </citation>
    <scope>NUCLEOTIDE SEQUENCE [LARGE SCALE GENOMIC DNA]</scope>
    <source>
        <strain evidence="2 3">L5</strain>
    </source>
</reference>
<evidence type="ECO:0000313" key="3">
    <source>
        <dbReference type="Proteomes" id="UP000267430"/>
    </source>
</evidence>
<dbReference type="OrthoDB" id="9790652at2"/>
<dbReference type="PROSITE" id="PS51186">
    <property type="entry name" value="GNAT"/>
    <property type="match status" value="1"/>
</dbReference>
<dbReference type="NCBIfam" id="TIGR03827">
    <property type="entry name" value="GNAT_ablB"/>
    <property type="match status" value="1"/>
</dbReference>
<name>A0A3S0W4W1_9BACI</name>
<organism evidence="2 3">
    <name type="scientific">Peribacillus cavernae</name>
    <dbReference type="NCBI Taxonomy" id="1674310"/>
    <lineage>
        <taxon>Bacteria</taxon>
        <taxon>Bacillati</taxon>
        <taxon>Bacillota</taxon>
        <taxon>Bacilli</taxon>
        <taxon>Bacillales</taxon>
        <taxon>Bacillaceae</taxon>
        <taxon>Peribacillus</taxon>
    </lineage>
</organism>
<dbReference type="InterPro" id="IPR016181">
    <property type="entry name" value="Acyl_CoA_acyltransferase"/>
</dbReference>
<proteinExistence type="predicted"/>
<feature type="domain" description="N-acetyltransferase" evidence="1">
    <location>
        <begin position="131"/>
        <end position="277"/>
    </location>
</feature>
<sequence>MENQLQQLQIKKQGYSLDITVDPFNRRVRVDDYLGNFDLCVAEAMKLAVENTVEKLIFKARVENFQDMVSRGFLYEGSVDKYFLGSDCFFFAKYFILDRRNSDHWIEEDRILNGVLSLLKKKDYADPPLEYKIRKADEADAMELARLYGKVFEIYPVPMNDPEYVIKCMKAGTVFYVYEWEGHIVSAASAEVNYRYHHAEITDCATLPDHRQFGLIKLLISQLEKYLADQEIFCVYSISRALSFGMNAVFFQLGYGYRGRLANNCYIFDKIEDMNLWVKIDS</sequence>
<dbReference type="InterPro" id="IPR022525">
    <property type="entry name" value="GNAT_AblB"/>
</dbReference>
<dbReference type="Proteomes" id="UP000267430">
    <property type="component" value="Unassembled WGS sequence"/>
</dbReference>
<dbReference type="AlphaFoldDB" id="A0A3S0W4W1"/>
<dbReference type="SUPFAM" id="SSF55729">
    <property type="entry name" value="Acyl-CoA N-acyltransferases (Nat)"/>
    <property type="match status" value="1"/>
</dbReference>
<dbReference type="EMBL" id="RYZZ01000001">
    <property type="protein sequence ID" value="RUQ32600.1"/>
    <property type="molecule type" value="Genomic_DNA"/>
</dbReference>
<comment type="caution">
    <text evidence="2">The sequence shown here is derived from an EMBL/GenBank/DDBJ whole genome shotgun (WGS) entry which is preliminary data.</text>
</comment>
<evidence type="ECO:0000313" key="2">
    <source>
        <dbReference type="EMBL" id="RUQ32600.1"/>
    </source>
</evidence>
<protein>
    <submittedName>
        <fullName evidence="2">Putative beta-lysine N-acetyltransferase</fullName>
    </submittedName>
</protein>
<dbReference type="InterPro" id="IPR000182">
    <property type="entry name" value="GNAT_dom"/>
</dbReference>
<accession>A0A3S0W4W1</accession>